<keyword evidence="6" id="KW-1185">Reference proteome</keyword>
<dbReference type="RefSeq" id="WP_005994968.1">
    <property type="nucleotide sequence ID" value="NZ_AECZ01000020.1"/>
</dbReference>
<dbReference type="EMBL" id="AECZ01000020">
    <property type="protein sequence ID" value="EFL50436.1"/>
    <property type="molecule type" value="Genomic_DNA"/>
</dbReference>
<dbReference type="InterPro" id="IPR050469">
    <property type="entry name" value="Diguanylate_Cyclase"/>
</dbReference>
<accession>E1JZ20</accession>
<dbReference type="InterPro" id="IPR029016">
    <property type="entry name" value="GAF-like_dom_sf"/>
</dbReference>
<dbReference type="Pfam" id="PF00990">
    <property type="entry name" value="GGDEF"/>
    <property type="match status" value="1"/>
</dbReference>
<dbReference type="NCBIfam" id="TIGR00254">
    <property type="entry name" value="GGDEF"/>
    <property type="match status" value="1"/>
</dbReference>
<dbReference type="InterPro" id="IPR000160">
    <property type="entry name" value="GGDEF_dom"/>
</dbReference>
<evidence type="ECO:0000259" key="4">
    <source>
        <dbReference type="PROSITE" id="PS50887"/>
    </source>
</evidence>
<dbReference type="PANTHER" id="PTHR45138">
    <property type="entry name" value="REGULATORY COMPONENTS OF SENSORY TRANSDUCTION SYSTEM"/>
    <property type="match status" value="1"/>
</dbReference>
<dbReference type="Gene3D" id="3.30.70.270">
    <property type="match status" value="1"/>
</dbReference>
<sequence>MNNPLADDDPTSGILELQRFLPEGKQEDLRCLVEALAAFRQDIEREKADLAAALDRSEQERDRLRERLRRMGAHLERLQDIFRVNDQAFATFRAALTLSRQLRRLADLPEVVAELGRIMGVRALSCLLVGEDFETFVPPGYPCPSRQALADALSCLPEASRGRRIHVGAVKDLVRPDFFFAPADLNACPELLAGSCFIAALGDKYHPGRVIGALSLADVDPDRYTPEKGTDFLEHFCEVLAGDLLHVKIHEELTRQRDNDELTGISNRASLRRNGPALLNLAERKRTPAALLFCDLDHFKAVNDLHGHETGDAVLRDVARGMAGRVRAYDLLARLGGDEFVVLMPDAGQQEAAVMAKRLRACVAQVARDRGLSGTPGLSVSIGVALFTPGQTIDDLVRRADAAMYADKRADAKTKPE</sequence>
<dbReference type="OrthoDB" id="9759607at2"/>
<dbReference type="SUPFAM" id="SSF55073">
    <property type="entry name" value="Nucleotide cyclase"/>
    <property type="match status" value="1"/>
</dbReference>
<dbReference type="SMART" id="SM00267">
    <property type="entry name" value="GGDEF"/>
    <property type="match status" value="1"/>
</dbReference>
<protein>
    <recommendedName>
        <fullName evidence="1">diguanylate cyclase</fullName>
        <ecNumber evidence="1">2.7.7.65</ecNumber>
    </recommendedName>
</protein>
<evidence type="ECO:0000256" key="3">
    <source>
        <dbReference type="SAM" id="Coils"/>
    </source>
</evidence>
<organism evidence="5 6">
    <name type="scientific">Solidesulfovibrio fructosivorans JJ]</name>
    <dbReference type="NCBI Taxonomy" id="596151"/>
    <lineage>
        <taxon>Bacteria</taxon>
        <taxon>Pseudomonadati</taxon>
        <taxon>Thermodesulfobacteriota</taxon>
        <taxon>Desulfovibrionia</taxon>
        <taxon>Desulfovibrionales</taxon>
        <taxon>Desulfovibrionaceae</taxon>
        <taxon>Solidesulfovibrio</taxon>
    </lineage>
</organism>
<name>E1JZ20_SOLFR</name>
<dbReference type="GO" id="GO:0052621">
    <property type="term" value="F:diguanylate cyclase activity"/>
    <property type="evidence" value="ECO:0007669"/>
    <property type="project" value="UniProtKB-EC"/>
</dbReference>
<feature type="domain" description="GGDEF" evidence="4">
    <location>
        <begin position="287"/>
        <end position="417"/>
    </location>
</feature>
<dbReference type="CDD" id="cd01949">
    <property type="entry name" value="GGDEF"/>
    <property type="match status" value="1"/>
</dbReference>
<dbReference type="FunFam" id="3.30.70.270:FF:000001">
    <property type="entry name" value="Diguanylate cyclase domain protein"/>
    <property type="match status" value="1"/>
</dbReference>
<dbReference type="eggNOG" id="COG3706">
    <property type="taxonomic scope" value="Bacteria"/>
</dbReference>
<proteinExistence type="predicted"/>
<dbReference type="PANTHER" id="PTHR45138:SF9">
    <property type="entry name" value="DIGUANYLATE CYCLASE DGCM-RELATED"/>
    <property type="match status" value="1"/>
</dbReference>
<dbReference type="PROSITE" id="PS50887">
    <property type="entry name" value="GGDEF"/>
    <property type="match status" value="1"/>
</dbReference>
<comment type="caution">
    <text evidence="5">The sequence shown here is derived from an EMBL/GenBank/DDBJ whole genome shotgun (WGS) entry which is preliminary data.</text>
</comment>
<dbReference type="InterPro" id="IPR029787">
    <property type="entry name" value="Nucleotide_cyclase"/>
</dbReference>
<evidence type="ECO:0000256" key="1">
    <source>
        <dbReference type="ARBA" id="ARBA00012528"/>
    </source>
</evidence>
<evidence type="ECO:0000256" key="2">
    <source>
        <dbReference type="ARBA" id="ARBA00034247"/>
    </source>
</evidence>
<dbReference type="Proteomes" id="UP000006250">
    <property type="component" value="Unassembled WGS sequence"/>
</dbReference>
<comment type="catalytic activity">
    <reaction evidence="2">
        <text>2 GTP = 3',3'-c-di-GMP + 2 diphosphate</text>
        <dbReference type="Rhea" id="RHEA:24898"/>
        <dbReference type="ChEBI" id="CHEBI:33019"/>
        <dbReference type="ChEBI" id="CHEBI:37565"/>
        <dbReference type="ChEBI" id="CHEBI:58805"/>
        <dbReference type="EC" id="2.7.7.65"/>
    </reaction>
</comment>
<dbReference type="Gene3D" id="3.30.450.40">
    <property type="match status" value="1"/>
</dbReference>
<dbReference type="InterPro" id="IPR043128">
    <property type="entry name" value="Rev_trsase/Diguanyl_cyclase"/>
</dbReference>
<dbReference type="STRING" id="596151.DesfrDRAFT_2869"/>
<dbReference type="AlphaFoldDB" id="E1JZ20"/>
<feature type="coiled-coil region" evidence="3">
    <location>
        <begin position="36"/>
        <end position="81"/>
    </location>
</feature>
<evidence type="ECO:0000313" key="5">
    <source>
        <dbReference type="EMBL" id="EFL50436.1"/>
    </source>
</evidence>
<keyword evidence="3" id="KW-0175">Coiled coil</keyword>
<evidence type="ECO:0000313" key="6">
    <source>
        <dbReference type="Proteomes" id="UP000006250"/>
    </source>
</evidence>
<reference evidence="5 6" key="1">
    <citation type="submission" date="2010-08" db="EMBL/GenBank/DDBJ databases">
        <title>The draft genome of Desulfovibrio fructosovorans JJ.</title>
        <authorList>
            <consortium name="US DOE Joint Genome Institute (JGI-PGF)"/>
            <person name="Lucas S."/>
            <person name="Copeland A."/>
            <person name="Lapidus A."/>
            <person name="Cheng J.-F."/>
            <person name="Bruce D."/>
            <person name="Goodwin L."/>
            <person name="Pitluck S."/>
            <person name="Land M.L."/>
            <person name="Hauser L."/>
            <person name="Chang Y.-J."/>
            <person name="Jeffries C."/>
            <person name="Wall J.D."/>
            <person name="Stahl D.A."/>
            <person name="Arkin A.P."/>
            <person name="Dehal P."/>
            <person name="Stolyar S.M."/>
            <person name="Hazen T.C."/>
            <person name="Woyke T.J."/>
        </authorList>
    </citation>
    <scope>NUCLEOTIDE SEQUENCE [LARGE SCALE GENOMIC DNA]</scope>
    <source>
        <strain evidence="5 6">JJ</strain>
    </source>
</reference>
<dbReference type="EC" id="2.7.7.65" evidence="1"/>
<gene>
    <name evidence="5" type="ORF">DesfrDRAFT_2869</name>
</gene>